<dbReference type="AlphaFoldDB" id="A0A8J3IZI3"/>
<comment type="caution">
    <text evidence="2">The sequence shown here is derived from an EMBL/GenBank/DDBJ whole genome shotgun (WGS) entry which is preliminary data.</text>
</comment>
<feature type="domain" description="NAD(P)-binding" evidence="1">
    <location>
        <begin position="13"/>
        <end position="200"/>
    </location>
</feature>
<accession>A0A8J3IZI3</accession>
<evidence type="ECO:0000313" key="2">
    <source>
        <dbReference type="EMBL" id="GID09250.1"/>
    </source>
</evidence>
<evidence type="ECO:0000313" key="3">
    <source>
        <dbReference type="Proteomes" id="UP000612808"/>
    </source>
</evidence>
<dbReference type="RefSeq" id="WP_203654019.1">
    <property type="nucleotide sequence ID" value="NZ_BAAAZM010000016.1"/>
</dbReference>
<dbReference type="Proteomes" id="UP000612808">
    <property type="component" value="Unassembled WGS sequence"/>
</dbReference>
<dbReference type="Gene3D" id="3.40.50.720">
    <property type="entry name" value="NAD(P)-binding Rossmann-like Domain"/>
    <property type="match status" value="1"/>
</dbReference>
<dbReference type="InterPro" id="IPR016040">
    <property type="entry name" value="NAD(P)-bd_dom"/>
</dbReference>
<dbReference type="Pfam" id="PF13460">
    <property type="entry name" value="NAD_binding_10"/>
    <property type="match status" value="1"/>
</dbReference>
<dbReference type="PANTHER" id="PTHR43355:SF2">
    <property type="entry name" value="FLAVIN REDUCTASE (NADPH)"/>
    <property type="match status" value="1"/>
</dbReference>
<keyword evidence="3" id="KW-1185">Reference proteome</keyword>
<reference evidence="2" key="1">
    <citation type="submission" date="2021-01" db="EMBL/GenBank/DDBJ databases">
        <title>Whole genome shotgun sequence of Actinocatenispora rupis NBRC 107355.</title>
        <authorList>
            <person name="Komaki H."/>
            <person name="Tamura T."/>
        </authorList>
    </citation>
    <scope>NUCLEOTIDE SEQUENCE</scope>
    <source>
        <strain evidence="2">NBRC 107355</strain>
    </source>
</reference>
<gene>
    <name evidence="2" type="ORF">Aru02nite_01390</name>
</gene>
<dbReference type="GO" id="GO:0016646">
    <property type="term" value="F:oxidoreductase activity, acting on the CH-NH group of donors, NAD or NADP as acceptor"/>
    <property type="evidence" value="ECO:0007669"/>
    <property type="project" value="TreeGrafter"/>
</dbReference>
<dbReference type="EMBL" id="BOMB01000001">
    <property type="protein sequence ID" value="GID09250.1"/>
    <property type="molecule type" value="Genomic_DNA"/>
</dbReference>
<proteinExistence type="predicted"/>
<sequence>MNGIGQDGIVVYGAGGRAGRAVVAEARRRGRPVTAVVRVPDRHADLAAAGVRLVAGDVGDADAVATTAAGHAAAVSAVYDGGADQSTFFAAAAHALVEGLTAAGVPRLVGVGLAAVLPDPAGVPLMDTAGYPREYREFFLGHAAGTDALHAAGPALDWVVLSPSGDFDHDGVRIGRYRVAPGDATARISYADFAVAVLDEVETPAHHRTHVGVTGV</sequence>
<evidence type="ECO:0000259" key="1">
    <source>
        <dbReference type="Pfam" id="PF13460"/>
    </source>
</evidence>
<name>A0A8J3IZI3_9ACTN</name>
<dbReference type="SUPFAM" id="SSF51735">
    <property type="entry name" value="NAD(P)-binding Rossmann-fold domains"/>
    <property type="match status" value="1"/>
</dbReference>
<dbReference type="InterPro" id="IPR036291">
    <property type="entry name" value="NAD(P)-bd_dom_sf"/>
</dbReference>
<protein>
    <submittedName>
        <fullName evidence="2">3-beta hydroxysteroid dehydrogenase</fullName>
    </submittedName>
</protein>
<dbReference type="InterPro" id="IPR051606">
    <property type="entry name" value="Polyketide_Oxido-like"/>
</dbReference>
<organism evidence="2 3">
    <name type="scientific">Actinocatenispora rupis</name>
    <dbReference type="NCBI Taxonomy" id="519421"/>
    <lineage>
        <taxon>Bacteria</taxon>
        <taxon>Bacillati</taxon>
        <taxon>Actinomycetota</taxon>
        <taxon>Actinomycetes</taxon>
        <taxon>Micromonosporales</taxon>
        <taxon>Micromonosporaceae</taxon>
        <taxon>Actinocatenispora</taxon>
    </lineage>
</organism>
<dbReference type="PANTHER" id="PTHR43355">
    <property type="entry name" value="FLAVIN REDUCTASE (NADPH)"/>
    <property type="match status" value="1"/>
</dbReference>